<name>A0A096FC21_COMTE</name>
<comment type="caution">
    <text evidence="3">The sequence shown here is derived from an EMBL/GenBank/DDBJ whole genome shotgun (WGS) entry which is preliminary data.</text>
</comment>
<dbReference type="InterPro" id="IPR003959">
    <property type="entry name" value="ATPase_AAA_core"/>
</dbReference>
<evidence type="ECO:0000259" key="1">
    <source>
        <dbReference type="Pfam" id="PF13175"/>
    </source>
</evidence>
<dbReference type="CDD" id="cd00267">
    <property type="entry name" value="ABC_ATPase"/>
    <property type="match status" value="1"/>
</dbReference>
<dbReference type="InterPro" id="IPR041685">
    <property type="entry name" value="AAA_GajA/Old/RecF-like"/>
</dbReference>
<evidence type="ECO:0000313" key="3">
    <source>
        <dbReference type="EMBL" id="KGH27921.1"/>
    </source>
</evidence>
<proteinExistence type="predicted"/>
<dbReference type="PANTHER" id="PTHR43581">
    <property type="entry name" value="ATP/GTP PHOSPHATASE"/>
    <property type="match status" value="1"/>
</dbReference>
<dbReference type="GO" id="GO:0016887">
    <property type="term" value="F:ATP hydrolysis activity"/>
    <property type="evidence" value="ECO:0007669"/>
    <property type="project" value="InterPro"/>
</dbReference>
<dbReference type="InterPro" id="IPR027417">
    <property type="entry name" value="P-loop_NTPase"/>
</dbReference>
<dbReference type="Proteomes" id="UP000029553">
    <property type="component" value="Unassembled WGS sequence"/>
</dbReference>
<organism evidence="3 4">
    <name type="scientific">Comamonas testosteroni</name>
    <name type="common">Pseudomonas testosteroni</name>
    <dbReference type="NCBI Taxonomy" id="285"/>
    <lineage>
        <taxon>Bacteria</taxon>
        <taxon>Pseudomonadati</taxon>
        <taxon>Pseudomonadota</taxon>
        <taxon>Betaproteobacteria</taxon>
        <taxon>Burkholderiales</taxon>
        <taxon>Comamonadaceae</taxon>
        <taxon>Comamonas</taxon>
    </lineage>
</organism>
<dbReference type="Pfam" id="PF13175">
    <property type="entry name" value="AAA_15"/>
    <property type="match status" value="1"/>
</dbReference>
<sequence>MHIKKITLHRFKQFRDAEIELEQGLSLVVGGNNSGKSSILQALATWQFCKTMLEIEKGRSSWLQTKAKTGLGMGIADFTPMQIPSLTHLWTNLKTNKDKEPDGYTLKIGVYWNLIDGQERHLEIGLSQANDRLFVRTTSTNLLPAEIAHPNGDAVEGNVPRVGYLPPFAGITDREGRLTPAMRERLIGQGLSGGVIRNVLFDLHEHNKRERVRLRGDGTKLKSSSLKWLRENDPWEILQRTMQSIFATDLKLVPFNERFHSYIRVESAKGELKGDKFTRFPKYTPRDLMVEGSGFLQWLSVYALALSPDVDVVLLDEPDAHLNATLQKELLMSLAHVAKVRNKQVLMATHSPELIRFYDHNKILAVADRKAKYLQEDVGKVKVLGGIGTIHTPTLHLLMEHKRMLILEAESDWRFLQLIAQQANFVWPKNIVPWYWTGSAGERLQLYRQLLSEIPGLKAISIRDRDDEPDATVAANLLDKSYLSKEANFTAMKWRRRHIENHLLCVAAIARAAGCPEVDVVAFFAKHALVVPADPTPSDVAPAIRDAHGKEIFISGDSVLKNFSVTREDVAKNLAQNEVPVDIQTFFSALTVLAQI</sequence>
<dbReference type="SUPFAM" id="SSF52540">
    <property type="entry name" value="P-loop containing nucleoside triphosphate hydrolases"/>
    <property type="match status" value="1"/>
</dbReference>
<accession>A0A096FC21</accession>
<feature type="domain" description="ATPase AAA-type core" evidence="2">
    <location>
        <begin position="283"/>
        <end position="355"/>
    </location>
</feature>
<dbReference type="RefSeq" id="WP_052084891.1">
    <property type="nucleotide sequence ID" value="NZ_AWOR01000056.1"/>
</dbReference>
<dbReference type="Pfam" id="PF13304">
    <property type="entry name" value="AAA_21"/>
    <property type="match status" value="1"/>
</dbReference>
<protein>
    <submittedName>
        <fullName evidence="3">Uncharacterized protein</fullName>
    </submittedName>
</protein>
<dbReference type="Gene3D" id="3.40.50.300">
    <property type="entry name" value="P-loop containing nucleotide triphosphate hydrolases"/>
    <property type="match status" value="2"/>
</dbReference>
<gene>
    <name evidence="3" type="ORF">P353_16805</name>
</gene>
<evidence type="ECO:0000259" key="2">
    <source>
        <dbReference type="Pfam" id="PF13304"/>
    </source>
</evidence>
<dbReference type="EMBL" id="AWOR01000056">
    <property type="protein sequence ID" value="KGH27921.1"/>
    <property type="molecule type" value="Genomic_DNA"/>
</dbReference>
<evidence type="ECO:0000313" key="4">
    <source>
        <dbReference type="Proteomes" id="UP000029553"/>
    </source>
</evidence>
<reference evidence="3 4" key="1">
    <citation type="submission" date="2013-09" db="EMBL/GenBank/DDBJ databases">
        <title>High correlation between genotypes and phenotypes of environmental bacteria Comamonas testosteroni strains.</title>
        <authorList>
            <person name="Liu L."/>
            <person name="Zhu W."/>
            <person name="Xia X."/>
            <person name="Xu B."/>
            <person name="Luo M."/>
            <person name="Wang G."/>
        </authorList>
    </citation>
    <scope>NUCLEOTIDE SEQUENCE [LARGE SCALE GENOMIC DNA]</scope>
    <source>
        <strain evidence="3 4">JL40</strain>
    </source>
</reference>
<dbReference type="AlphaFoldDB" id="A0A096FC21"/>
<dbReference type="GO" id="GO:0005524">
    <property type="term" value="F:ATP binding"/>
    <property type="evidence" value="ECO:0007669"/>
    <property type="project" value="InterPro"/>
</dbReference>
<feature type="domain" description="Endonuclease GajA/Old nuclease/RecF-like AAA" evidence="1">
    <location>
        <begin position="1"/>
        <end position="44"/>
    </location>
</feature>
<dbReference type="InterPro" id="IPR051396">
    <property type="entry name" value="Bact_Antivir_Def_Nuclease"/>
</dbReference>
<dbReference type="PANTHER" id="PTHR43581:SF2">
    <property type="entry name" value="EXCINUCLEASE ATPASE SUBUNIT"/>
    <property type="match status" value="1"/>
</dbReference>